<keyword evidence="3" id="KW-1185">Reference proteome</keyword>
<feature type="signal peptide" evidence="1">
    <location>
        <begin position="1"/>
        <end position="21"/>
    </location>
</feature>
<keyword evidence="1" id="KW-0732">Signal</keyword>
<evidence type="ECO:0000313" key="3">
    <source>
        <dbReference type="Proteomes" id="UP000078561"/>
    </source>
</evidence>
<dbReference type="AlphaFoldDB" id="A0A168KUI3"/>
<dbReference type="Proteomes" id="UP000078561">
    <property type="component" value="Unassembled WGS sequence"/>
</dbReference>
<reference evidence="2" key="1">
    <citation type="submission" date="2016-04" db="EMBL/GenBank/DDBJ databases">
        <authorList>
            <person name="Evans L.H."/>
            <person name="Alamgir A."/>
            <person name="Owens N."/>
            <person name="Weber N.D."/>
            <person name="Virtaneva K."/>
            <person name="Barbian K."/>
            <person name="Babar A."/>
            <person name="Rosenke K."/>
        </authorList>
    </citation>
    <scope>NUCLEOTIDE SEQUENCE [LARGE SCALE GENOMIC DNA]</scope>
    <source>
        <strain evidence="2">CBS 101.48</strain>
    </source>
</reference>
<protein>
    <submittedName>
        <fullName evidence="2">Uncharacterized protein</fullName>
    </submittedName>
</protein>
<organism evidence="2">
    <name type="scientific">Absidia glauca</name>
    <name type="common">Pin mould</name>
    <dbReference type="NCBI Taxonomy" id="4829"/>
    <lineage>
        <taxon>Eukaryota</taxon>
        <taxon>Fungi</taxon>
        <taxon>Fungi incertae sedis</taxon>
        <taxon>Mucoromycota</taxon>
        <taxon>Mucoromycotina</taxon>
        <taxon>Mucoromycetes</taxon>
        <taxon>Mucorales</taxon>
        <taxon>Cunninghamellaceae</taxon>
        <taxon>Absidia</taxon>
    </lineage>
</organism>
<accession>A0A168KUI3</accession>
<name>A0A168KUI3_ABSGL</name>
<gene>
    <name evidence="2" type="primary">ABSGL_00816.1 scaffold 958</name>
</gene>
<dbReference type="InParanoid" id="A0A168KUI3"/>
<dbReference type="OrthoDB" id="2287527at2759"/>
<dbReference type="EMBL" id="LT550334">
    <property type="protein sequence ID" value="SAL95487.1"/>
    <property type="molecule type" value="Genomic_DNA"/>
</dbReference>
<evidence type="ECO:0000313" key="2">
    <source>
        <dbReference type="EMBL" id="SAL95487.1"/>
    </source>
</evidence>
<evidence type="ECO:0000256" key="1">
    <source>
        <dbReference type="SAM" id="SignalP"/>
    </source>
</evidence>
<proteinExistence type="predicted"/>
<sequence length="119" mass="13061">MRFSLVTLTACLLLAHQAVMASPVPETEDPGDFCIYFYKKPNQVDQAGFICGGGMDNPGDRAGRPNANMPVVASLTAPDWLQVTLFNKKAYAGTSKIFQGNEDEISPAFNVQSLRYERK</sequence>
<feature type="chain" id="PRO_5007898534" evidence="1">
    <location>
        <begin position="22"/>
        <end position="119"/>
    </location>
</feature>